<evidence type="ECO:0000256" key="4">
    <source>
        <dbReference type="ARBA" id="ARBA00015035"/>
    </source>
</evidence>
<dbReference type="InterPro" id="IPR050765">
    <property type="entry name" value="Riboflavin_Biosynth_HTPR"/>
</dbReference>
<dbReference type="EMBL" id="FO904938">
    <property type="protein sequence ID" value="CDP27527.1"/>
    <property type="molecule type" value="Genomic_DNA"/>
</dbReference>
<dbReference type="Proteomes" id="UP000001197">
    <property type="component" value="Chromosome 3"/>
</dbReference>
<evidence type="ECO:0000256" key="1">
    <source>
        <dbReference type="ARBA" id="ARBA00003555"/>
    </source>
</evidence>
<evidence type="ECO:0000313" key="11">
    <source>
        <dbReference type="EMBL" id="CDP27527.1"/>
    </source>
</evidence>
<dbReference type="PANTHER" id="PTHR38011">
    <property type="entry name" value="DIHYDROFOLATE REDUCTASE FAMILY PROTEIN (AFU_ORTHOLOGUE AFUA_8G06820)"/>
    <property type="match status" value="1"/>
</dbReference>
<evidence type="ECO:0000256" key="5">
    <source>
        <dbReference type="ARBA" id="ARBA00022619"/>
    </source>
</evidence>
<protein>
    <recommendedName>
        <fullName evidence="4">2,5-diamino-6-ribosylamino-4(3H)-pyrimidinone 5'-phosphate reductase</fullName>
        <ecNumber evidence="3">1.1.1.302</ecNumber>
    </recommendedName>
    <alternativeName>
        <fullName evidence="7">2,5-diamino-6-(5-phospho-D-ribosylamino)pyrimidin-4(3H)-one reductase</fullName>
    </alternativeName>
    <alternativeName>
        <fullName evidence="6">2,5-diamino-6-ribitylamino-4(3H)-pyrimidinone 5'-phosphate synthase</fullName>
    </alternativeName>
</protein>
<evidence type="ECO:0000259" key="10">
    <source>
        <dbReference type="Pfam" id="PF01872"/>
    </source>
</evidence>
<dbReference type="EC" id="1.1.1.302" evidence="3"/>
<evidence type="ECO:0000256" key="9">
    <source>
        <dbReference type="ARBA" id="ARBA00049020"/>
    </source>
</evidence>
<organism evidence="11 12">
    <name type="scientific">Podospora anserina (strain S / ATCC MYA-4624 / DSM 980 / FGSC 10383)</name>
    <name type="common">Pleurage anserina</name>
    <dbReference type="NCBI Taxonomy" id="515849"/>
    <lineage>
        <taxon>Eukaryota</taxon>
        <taxon>Fungi</taxon>
        <taxon>Dikarya</taxon>
        <taxon>Ascomycota</taxon>
        <taxon>Pezizomycotina</taxon>
        <taxon>Sordariomycetes</taxon>
        <taxon>Sordariomycetidae</taxon>
        <taxon>Sordariales</taxon>
        <taxon>Podosporaceae</taxon>
        <taxon>Podospora</taxon>
        <taxon>Podospora anserina</taxon>
    </lineage>
</organism>
<dbReference type="InParanoid" id="A0A090CNM7"/>
<dbReference type="AlphaFoldDB" id="A0A090CNM7"/>
<name>A0A090CNM7_PODAN</name>
<dbReference type="GO" id="GO:0008703">
    <property type="term" value="F:5-amino-6-(5-phosphoribosylamino)uracil reductase activity"/>
    <property type="evidence" value="ECO:0007669"/>
    <property type="project" value="InterPro"/>
</dbReference>
<evidence type="ECO:0000313" key="12">
    <source>
        <dbReference type="Proteomes" id="UP000001197"/>
    </source>
</evidence>
<proteinExistence type="inferred from homology"/>
<evidence type="ECO:0000256" key="6">
    <source>
        <dbReference type="ARBA" id="ARBA00030073"/>
    </source>
</evidence>
<accession>A0A090CNM7</accession>
<keyword evidence="12" id="KW-1185">Reference proteome</keyword>
<reference evidence="11 12" key="1">
    <citation type="journal article" date="2008" name="Genome Biol.">
        <title>The genome sequence of the model ascomycete fungus Podospora anserina.</title>
        <authorList>
            <person name="Espagne E."/>
            <person name="Lespinet O."/>
            <person name="Malagnac F."/>
            <person name="Da Silva C."/>
            <person name="Jaillon O."/>
            <person name="Porcel B.M."/>
            <person name="Couloux A."/>
            <person name="Aury J.-M."/>
            <person name="Segurens B."/>
            <person name="Poulain J."/>
            <person name="Anthouard V."/>
            <person name="Grossetete S."/>
            <person name="Khalili H."/>
            <person name="Coppin E."/>
            <person name="Dequard-Chablat M."/>
            <person name="Picard M."/>
            <person name="Contamine V."/>
            <person name="Arnaise S."/>
            <person name="Bourdais A."/>
            <person name="Berteaux-Lecellier V."/>
            <person name="Gautheret D."/>
            <person name="de Vries R.P."/>
            <person name="Battaglia E."/>
            <person name="Coutinho P.M."/>
            <person name="Danchin E.G.J."/>
            <person name="Henrissat B."/>
            <person name="El Khoury R."/>
            <person name="Sainsard-Chanet A."/>
            <person name="Boivin A."/>
            <person name="Pinan-Lucarre B."/>
            <person name="Sellem C.H."/>
            <person name="Debuchy R."/>
            <person name="Wincker P."/>
            <person name="Weissenbach J."/>
            <person name="Silar P."/>
        </authorList>
    </citation>
    <scope>NUCLEOTIDE SEQUENCE [LARGE SCALE GENOMIC DNA]</scope>
    <source>
        <strain evidence="12">S / ATCC MYA-4624 / DSM 980 / FGSC 10383</strain>
    </source>
</reference>
<dbReference type="STRING" id="515849.A0A090CNM7"/>
<reference evidence="12" key="2">
    <citation type="journal article" date="2014" name="Genetics">
        <title>Maintaining two mating types: Structure of the mating type locus and its role in heterokaryosis in Podospora anserina.</title>
        <authorList>
            <person name="Grognet P."/>
            <person name="Bidard F."/>
            <person name="Kuchly C."/>
            <person name="Tong L.C.H."/>
            <person name="Coppin E."/>
            <person name="Benkhali J.A."/>
            <person name="Couloux A."/>
            <person name="Wincker P."/>
            <person name="Debuchy R."/>
            <person name="Silar P."/>
        </authorList>
    </citation>
    <scope>GENOME REANNOTATION</scope>
    <source>
        <strain evidence="12">S / ATCC MYA-4624 / DSM 980 / FGSC 10383</strain>
    </source>
</reference>
<dbReference type="eggNOG" id="ENOG502SBB8">
    <property type="taxonomic scope" value="Eukaryota"/>
</dbReference>
<evidence type="ECO:0000256" key="3">
    <source>
        <dbReference type="ARBA" id="ARBA00012851"/>
    </source>
</evidence>
<dbReference type="Gene3D" id="3.40.430.10">
    <property type="entry name" value="Dihydrofolate Reductase, subunit A"/>
    <property type="match status" value="1"/>
</dbReference>
<comment type="catalytic activity">
    <reaction evidence="9">
        <text>2,5-diamino-6-(1-D-ribitylamino)pyrimidin-4(3H)-one 5'-phosphate + NADP(+) = 2,5-diamino-6-(1-D-ribosylamino)pyrimidin-4(3H)-one 5'-phosphate + NADPH + H(+)</text>
        <dbReference type="Rhea" id="RHEA:27278"/>
        <dbReference type="ChEBI" id="CHEBI:15378"/>
        <dbReference type="ChEBI" id="CHEBI:57783"/>
        <dbReference type="ChEBI" id="CHEBI:58349"/>
        <dbReference type="ChEBI" id="CHEBI:58890"/>
        <dbReference type="ChEBI" id="CHEBI:59545"/>
        <dbReference type="EC" id="1.1.1.302"/>
    </reaction>
</comment>
<dbReference type="PANTHER" id="PTHR38011:SF11">
    <property type="entry name" value="2,5-DIAMINO-6-RIBOSYLAMINO-4(3H)-PYRIMIDINONE 5'-PHOSPHATE REDUCTASE"/>
    <property type="match status" value="1"/>
</dbReference>
<comment type="function">
    <text evidence="1">Catalyzes an early step in riboflavin biosynthesis, the NADPH-dependent reduction of the ribose side chain of 2,5-diamino-6-ribosylamino-4(3H)-pyrimidinone 5'-phosphate, yielding 2,5-diamino-6-ribitylamino-4(3H)-pyrimidinone 5'-phosphate.</text>
</comment>
<comment type="catalytic activity">
    <reaction evidence="8">
        <text>2,5-diamino-6-(1-D-ribitylamino)pyrimidin-4(3H)-one 5'-phosphate + NAD(+) = 2,5-diamino-6-(1-D-ribosylamino)pyrimidin-4(3H)-one 5'-phosphate + NADH + H(+)</text>
        <dbReference type="Rhea" id="RHEA:27274"/>
        <dbReference type="ChEBI" id="CHEBI:15378"/>
        <dbReference type="ChEBI" id="CHEBI:57540"/>
        <dbReference type="ChEBI" id="CHEBI:57945"/>
        <dbReference type="ChEBI" id="CHEBI:58890"/>
        <dbReference type="ChEBI" id="CHEBI:59545"/>
        <dbReference type="EC" id="1.1.1.302"/>
    </reaction>
</comment>
<dbReference type="SUPFAM" id="SSF53597">
    <property type="entry name" value="Dihydrofolate reductase-like"/>
    <property type="match status" value="1"/>
</dbReference>
<dbReference type="InterPro" id="IPR024072">
    <property type="entry name" value="DHFR-like_dom_sf"/>
</dbReference>
<evidence type="ECO:0000256" key="2">
    <source>
        <dbReference type="ARBA" id="ARBA00009723"/>
    </source>
</evidence>
<evidence type="ECO:0000256" key="7">
    <source>
        <dbReference type="ARBA" id="ARBA00031630"/>
    </source>
</evidence>
<keyword evidence="5" id="KW-0686">Riboflavin biosynthesis</keyword>
<evidence type="ECO:0000256" key="8">
    <source>
        <dbReference type="ARBA" id="ARBA00047550"/>
    </source>
</evidence>
<dbReference type="GO" id="GO:0009231">
    <property type="term" value="P:riboflavin biosynthetic process"/>
    <property type="evidence" value="ECO:0007669"/>
    <property type="project" value="UniProtKB-KW"/>
</dbReference>
<dbReference type="Pfam" id="PF01872">
    <property type="entry name" value="RibD_C"/>
    <property type="match status" value="1"/>
</dbReference>
<sequence>MPRKVRYNLAASLDGFIATPTGSYSWIVDDKTIDFESLYAQFGCFVMGRTTHEAYLAMDPAENPLRAYYKTGSVVVVGDTLDRDLETQVEVVKLGEVESFVRELKGREGEKDGDIWLMGGGKLAGEMLRLGLVDTVEVAVMPVLLGEGVKMFEGKGREDGWRLELRGCERKETGILMLEYDVLYGGALEMMTRSEFRGVSF</sequence>
<dbReference type="InterPro" id="IPR002734">
    <property type="entry name" value="RibDG_C"/>
</dbReference>
<feature type="domain" description="Bacterial bifunctional deaminase-reductase C-terminal" evidence="10">
    <location>
        <begin position="3"/>
        <end position="176"/>
    </location>
</feature>
<comment type="similarity">
    <text evidence="2">Belongs to the HTP reductase family.</text>
</comment>